<dbReference type="PANTHER" id="PTHR33339:SF1">
    <property type="entry name" value="LYSM DOMAIN-CONTAINING PROTEIN"/>
    <property type="match status" value="1"/>
</dbReference>
<accession>A0A9Q3DTA8</accession>
<feature type="transmembrane region" description="Helical" evidence="1">
    <location>
        <begin position="186"/>
        <end position="205"/>
    </location>
</feature>
<keyword evidence="5" id="KW-1185">Reference proteome</keyword>
<dbReference type="Proteomes" id="UP000765509">
    <property type="component" value="Unassembled WGS sequence"/>
</dbReference>
<feature type="signal peptide" evidence="2">
    <location>
        <begin position="1"/>
        <end position="27"/>
    </location>
</feature>
<keyword evidence="1" id="KW-1133">Transmembrane helix</keyword>
<evidence type="ECO:0000256" key="2">
    <source>
        <dbReference type="SAM" id="SignalP"/>
    </source>
</evidence>
<protein>
    <recommendedName>
        <fullName evidence="3">DUF7872 domain-containing protein</fullName>
    </recommendedName>
</protein>
<feature type="chain" id="PRO_5040504642" description="DUF7872 domain-containing protein" evidence="2">
    <location>
        <begin position="28"/>
        <end position="461"/>
    </location>
</feature>
<keyword evidence="2" id="KW-0732">Signal</keyword>
<feature type="transmembrane region" description="Helical" evidence="1">
    <location>
        <begin position="212"/>
        <end position="231"/>
    </location>
</feature>
<gene>
    <name evidence="4" type="ORF">O181_046068</name>
</gene>
<keyword evidence="1" id="KW-0472">Membrane</keyword>
<evidence type="ECO:0000256" key="1">
    <source>
        <dbReference type="SAM" id="Phobius"/>
    </source>
</evidence>
<name>A0A9Q3DTA8_9BASI</name>
<reference evidence="4" key="1">
    <citation type="submission" date="2021-03" db="EMBL/GenBank/DDBJ databases">
        <title>Draft genome sequence of rust myrtle Austropuccinia psidii MF-1, a brazilian biotype.</title>
        <authorList>
            <person name="Quecine M.C."/>
            <person name="Pachon D.M.R."/>
            <person name="Bonatelli M.L."/>
            <person name="Correr F.H."/>
            <person name="Franceschini L.M."/>
            <person name="Leite T.F."/>
            <person name="Margarido G.R.A."/>
            <person name="Almeida C.A."/>
            <person name="Ferrarezi J.A."/>
            <person name="Labate C.A."/>
        </authorList>
    </citation>
    <scope>NUCLEOTIDE SEQUENCE</scope>
    <source>
        <strain evidence="4">MF-1</strain>
    </source>
</reference>
<proteinExistence type="predicted"/>
<dbReference type="InterPro" id="IPR057194">
    <property type="entry name" value="DUF7872"/>
</dbReference>
<keyword evidence="1" id="KW-0812">Transmembrane</keyword>
<dbReference type="EMBL" id="AVOT02019033">
    <property type="protein sequence ID" value="MBW0506353.1"/>
    <property type="molecule type" value="Genomic_DNA"/>
</dbReference>
<comment type="caution">
    <text evidence="4">The sequence shown here is derived from an EMBL/GenBank/DDBJ whole genome shotgun (WGS) entry which is preliminary data.</text>
</comment>
<evidence type="ECO:0000313" key="5">
    <source>
        <dbReference type="Proteomes" id="UP000765509"/>
    </source>
</evidence>
<evidence type="ECO:0000259" key="3">
    <source>
        <dbReference type="Pfam" id="PF25278"/>
    </source>
</evidence>
<dbReference type="OrthoDB" id="2505789at2759"/>
<dbReference type="AlphaFoldDB" id="A0A9Q3DTA8"/>
<sequence length="461" mass="50759">MAPCLPASNHLKNLMILSLLTLSSVLSSNTPKLSTSKALQRRSLPQKVPPPVAAPPPINKAYECQKLPINNSTWNLLKIDDTLKTLPGGQNLTILQYAQMNGGGNFICGIGEFCNAEQLCHPFKAPAWQILYAVQEYNNFMNAMVDSVNYAMSQIQAVSAAMANDLFENITDSRLVINLKWLFTDMWRGIAYGATALFIITVLSLTRLNTLLVIGEILGLTAFGAGLAAYIQGVPHTVTFEPWTKLSFYISQAQADLVNHITQSMEESLQAGLTSEKGLAKVLIGGFFFREPTSAGLMETMEKSILRIVQGRLLARMLRENNAFITLSEDECKDSGPSGARGHNDALSYCNPKDKLLFNVVRAHKKQTKNSIHGASAIINKYGFTAEFITQTSWECQKKYGTFEHDPFADPNKVNPEDLTSTDCVINLPVCDMRLDDVRNLKFGKKKTTVVACRKGAGLPI</sequence>
<evidence type="ECO:0000313" key="4">
    <source>
        <dbReference type="EMBL" id="MBW0506353.1"/>
    </source>
</evidence>
<dbReference type="PANTHER" id="PTHR33339">
    <property type="entry name" value="LYSM DOMAIN-CONTAINING PROTEIN"/>
    <property type="match status" value="1"/>
</dbReference>
<feature type="domain" description="DUF7872" evidence="3">
    <location>
        <begin position="236"/>
        <end position="461"/>
    </location>
</feature>
<dbReference type="Pfam" id="PF25278">
    <property type="entry name" value="DUF7872"/>
    <property type="match status" value="1"/>
</dbReference>
<organism evidence="4 5">
    <name type="scientific">Austropuccinia psidii MF-1</name>
    <dbReference type="NCBI Taxonomy" id="1389203"/>
    <lineage>
        <taxon>Eukaryota</taxon>
        <taxon>Fungi</taxon>
        <taxon>Dikarya</taxon>
        <taxon>Basidiomycota</taxon>
        <taxon>Pucciniomycotina</taxon>
        <taxon>Pucciniomycetes</taxon>
        <taxon>Pucciniales</taxon>
        <taxon>Sphaerophragmiaceae</taxon>
        <taxon>Austropuccinia</taxon>
    </lineage>
</organism>